<gene>
    <name evidence="7" type="ORF">C3F09_10085</name>
</gene>
<sequence>MFVVVSTVAVALIFDIINGFHDAANSIATVVSTRVLSPRVAVLWAAFFNFVAMFVFAPKVADTIAKIVKIDGTDTVYVYVVLAGLLGAIIWDLLTWWLGLPTSSSHALIGGVAGAGLAYKGMDVIRWENIWKTVKFIPLAPLIGLVIGFVVMIGVYWLFRRWRPNEVDRFFRKGQLLSAALYSLGHGGNDAQKTMGVIMALLIAGGLMKPDTKLTLTNWNTLWIILACHAAMGLGTAFGGWRIVKTMGMKITKLKPVGGFCAETAGATTLFMATHMGIPVSTTHTITGAIVGVGATNKLSGIKWGVAERIVWAWLFTIPASGLVAAGCFYVMKALHIGF</sequence>
<keyword evidence="5 6" id="KW-0472">Membrane</keyword>
<dbReference type="GO" id="GO:0035435">
    <property type="term" value="P:phosphate ion transmembrane transport"/>
    <property type="evidence" value="ECO:0007669"/>
    <property type="project" value="TreeGrafter"/>
</dbReference>
<dbReference type="InterPro" id="IPR001204">
    <property type="entry name" value="Phos_transporter"/>
</dbReference>
<dbReference type="PANTHER" id="PTHR11101">
    <property type="entry name" value="PHOSPHATE TRANSPORTER"/>
    <property type="match status" value="1"/>
</dbReference>
<name>A0A855WYB7_9BACT</name>
<dbReference type="AlphaFoldDB" id="A0A855WYB7"/>
<evidence type="ECO:0000256" key="4">
    <source>
        <dbReference type="ARBA" id="ARBA00022989"/>
    </source>
</evidence>
<keyword evidence="3 6" id="KW-0812">Transmembrane</keyword>
<evidence type="ECO:0000256" key="5">
    <source>
        <dbReference type="ARBA" id="ARBA00023136"/>
    </source>
</evidence>
<dbReference type="Pfam" id="PF01384">
    <property type="entry name" value="PHO4"/>
    <property type="match status" value="2"/>
</dbReference>
<dbReference type="GO" id="GO:0005315">
    <property type="term" value="F:phosphate transmembrane transporter activity"/>
    <property type="evidence" value="ECO:0007669"/>
    <property type="project" value="InterPro"/>
</dbReference>
<comment type="subcellular location">
    <subcellularLocation>
        <location evidence="1">Membrane</location>
        <topology evidence="1">Multi-pass membrane protein</topology>
    </subcellularLocation>
</comment>
<evidence type="ECO:0000256" key="3">
    <source>
        <dbReference type="ARBA" id="ARBA00022692"/>
    </source>
</evidence>
<comment type="caution">
    <text evidence="7">The sequence shown here is derived from an EMBL/GenBank/DDBJ whole genome shotgun (WGS) entry which is preliminary data.</text>
</comment>
<evidence type="ECO:0000256" key="1">
    <source>
        <dbReference type="ARBA" id="ARBA00004141"/>
    </source>
</evidence>
<dbReference type="PANTHER" id="PTHR11101:SF80">
    <property type="entry name" value="PHOSPHATE TRANSPORTER"/>
    <property type="match status" value="1"/>
</dbReference>
<feature type="transmembrane region" description="Helical" evidence="6">
    <location>
        <begin position="35"/>
        <end position="56"/>
    </location>
</feature>
<feature type="transmembrane region" description="Helical" evidence="6">
    <location>
        <begin position="136"/>
        <end position="159"/>
    </location>
</feature>
<dbReference type="EMBL" id="PQAP01000165">
    <property type="protein sequence ID" value="PWB69741.1"/>
    <property type="molecule type" value="Genomic_DNA"/>
</dbReference>
<dbReference type="Proteomes" id="UP000250918">
    <property type="component" value="Unassembled WGS sequence"/>
</dbReference>
<keyword evidence="4 6" id="KW-1133">Transmembrane helix</keyword>
<evidence type="ECO:0000313" key="8">
    <source>
        <dbReference type="Proteomes" id="UP000250918"/>
    </source>
</evidence>
<feature type="transmembrane region" description="Helical" evidence="6">
    <location>
        <begin position="310"/>
        <end position="332"/>
    </location>
</feature>
<evidence type="ECO:0000256" key="6">
    <source>
        <dbReference type="SAM" id="Phobius"/>
    </source>
</evidence>
<feature type="transmembrane region" description="Helical" evidence="6">
    <location>
        <begin position="222"/>
        <end position="244"/>
    </location>
</feature>
<reference evidence="7 8" key="1">
    <citation type="journal article" date="2018" name="ISME J.">
        <title>A methanotrophic archaeon couples anaerobic oxidation of methane to Fe(III) reduction.</title>
        <authorList>
            <person name="Cai C."/>
            <person name="Leu A.O."/>
            <person name="Xie G.J."/>
            <person name="Guo J."/>
            <person name="Feng Y."/>
            <person name="Zhao J.X."/>
            <person name="Tyson G.W."/>
            <person name="Yuan Z."/>
            <person name="Hu S."/>
        </authorList>
    </citation>
    <scope>NUCLEOTIDE SEQUENCE [LARGE SCALE GENOMIC DNA]</scope>
    <source>
        <strain evidence="7">FeB_12</strain>
    </source>
</reference>
<evidence type="ECO:0000313" key="7">
    <source>
        <dbReference type="EMBL" id="PWB69741.1"/>
    </source>
</evidence>
<keyword evidence="2" id="KW-0813">Transport</keyword>
<evidence type="ECO:0000256" key="2">
    <source>
        <dbReference type="ARBA" id="ARBA00022448"/>
    </source>
</evidence>
<accession>A0A855WYB7</accession>
<dbReference type="GO" id="GO:0016020">
    <property type="term" value="C:membrane"/>
    <property type="evidence" value="ECO:0007669"/>
    <property type="project" value="UniProtKB-SubCell"/>
</dbReference>
<organism evidence="7 8">
    <name type="scientific">candidate division GN15 bacterium</name>
    <dbReference type="NCBI Taxonomy" id="2072418"/>
    <lineage>
        <taxon>Bacteria</taxon>
        <taxon>candidate division GN15</taxon>
    </lineage>
</organism>
<protein>
    <submittedName>
        <fullName evidence="7">Anion permease</fullName>
    </submittedName>
</protein>
<proteinExistence type="predicted"/>
<feature type="transmembrane region" description="Helical" evidence="6">
    <location>
        <begin position="76"/>
        <end position="98"/>
    </location>
</feature>